<dbReference type="PANTHER" id="PTHR11618">
    <property type="entry name" value="TRANSCRIPTION INITIATION FACTOR IIB-RELATED"/>
    <property type="match status" value="1"/>
</dbReference>
<organism evidence="10 11">
    <name type="scientific">Coemansia spiralis</name>
    <dbReference type="NCBI Taxonomy" id="417178"/>
    <lineage>
        <taxon>Eukaryota</taxon>
        <taxon>Fungi</taxon>
        <taxon>Fungi incertae sedis</taxon>
        <taxon>Zoopagomycota</taxon>
        <taxon>Kickxellomycotina</taxon>
        <taxon>Kickxellomycetes</taxon>
        <taxon>Kickxellales</taxon>
        <taxon>Kickxellaceae</taxon>
        <taxon>Coemansia</taxon>
    </lineage>
</organism>
<feature type="domain" description="TFIIB-type" evidence="9">
    <location>
        <begin position="1"/>
        <end position="32"/>
    </location>
</feature>
<dbReference type="GO" id="GO:0005634">
    <property type="term" value="C:nucleus"/>
    <property type="evidence" value="ECO:0007669"/>
    <property type="project" value="TreeGrafter"/>
</dbReference>
<evidence type="ECO:0000256" key="8">
    <source>
        <dbReference type="SAM" id="MobiDB-lite"/>
    </source>
</evidence>
<dbReference type="OrthoDB" id="25790at2759"/>
<evidence type="ECO:0000256" key="7">
    <source>
        <dbReference type="PROSITE-ProRule" id="PRU00469"/>
    </source>
</evidence>
<dbReference type="GO" id="GO:0016251">
    <property type="term" value="F:RNA polymerase II general transcription initiation factor activity"/>
    <property type="evidence" value="ECO:0007669"/>
    <property type="project" value="TreeGrafter"/>
</dbReference>
<dbReference type="EMBL" id="JANBTX010000079">
    <property type="protein sequence ID" value="KAJ2687212.1"/>
    <property type="molecule type" value="Genomic_DNA"/>
</dbReference>
<dbReference type="InterPro" id="IPR000812">
    <property type="entry name" value="TFIIB"/>
</dbReference>
<dbReference type="CDD" id="cd20551">
    <property type="entry name" value="CYCLIN_TFIIB_rpt1"/>
    <property type="match status" value="1"/>
</dbReference>
<dbReference type="Pfam" id="PF08271">
    <property type="entry name" value="Zn_Ribbon_TF"/>
    <property type="match status" value="1"/>
</dbReference>
<evidence type="ECO:0000313" key="11">
    <source>
        <dbReference type="Proteomes" id="UP001151516"/>
    </source>
</evidence>
<sequence>MTLMCPDCRGSNIMHSFATGDLLCADCNTVVGDRLIDSRSEWRRRRPQKTDDSNSDSSAAGSPRAENGVNLLRAKKSTSRDAKTRATEQRHGDTLDRGLEQISAMCVAMDVPRPIESAACEYYRRVEAGGLHRGKNQDAITATCVFLACRQHAVPRTFKELCALTRVPRKDIGRMFKLLKDKLGAADTAAMSPDDLMTRYCANLSLLETAQDCAILLGRMARERDTLAGKSPVSVASACIYMASHLVAQPRDARIISRVAGVSEVTIKNSYKLLYADRSLLLSSQVLAVDSAASIDNLPIP</sequence>
<comment type="similarity">
    <text evidence="1">Belongs to the TFIIB family.</text>
</comment>
<keyword evidence="7" id="KW-0862">Zinc</keyword>
<evidence type="ECO:0000256" key="3">
    <source>
        <dbReference type="ARBA" id="ARBA00022737"/>
    </source>
</evidence>
<feature type="region of interest" description="Disordered" evidence="8">
    <location>
        <begin position="75"/>
        <end position="94"/>
    </location>
</feature>
<keyword evidence="7" id="KW-0479">Metal-binding</keyword>
<accession>A0A9W8L4P7</accession>
<dbReference type="InterPro" id="IPR013763">
    <property type="entry name" value="Cyclin-like_dom"/>
</dbReference>
<dbReference type="PANTHER" id="PTHR11618:SF13">
    <property type="entry name" value="TRANSCRIPTION INITIATION FACTOR IIB"/>
    <property type="match status" value="1"/>
</dbReference>
<evidence type="ECO:0000313" key="10">
    <source>
        <dbReference type="EMBL" id="KAJ2687212.1"/>
    </source>
</evidence>
<protein>
    <recommendedName>
        <fullName evidence="2">Transcription initiation factor IIB</fullName>
    </recommendedName>
    <alternativeName>
        <fullName evidence="6">General transcription factor TFIIB</fullName>
    </alternativeName>
</protein>
<dbReference type="SUPFAM" id="SSF57783">
    <property type="entry name" value="Zinc beta-ribbon"/>
    <property type="match status" value="1"/>
</dbReference>
<dbReference type="GO" id="GO:0097550">
    <property type="term" value="C:transcription preinitiation complex"/>
    <property type="evidence" value="ECO:0007669"/>
    <property type="project" value="TreeGrafter"/>
</dbReference>
<evidence type="ECO:0000256" key="6">
    <source>
        <dbReference type="ARBA" id="ARBA00031706"/>
    </source>
</evidence>
<evidence type="ECO:0000256" key="5">
    <source>
        <dbReference type="ARBA" id="ARBA00023163"/>
    </source>
</evidence>
<dbReference type="PROSITE" id="PS51134">
    <property type="entry name" value="ZF_TFIIB"/>
    <property type="match status" value="1"/>
</dbReference>
<keyword evidence="7" id="KW-0863">Zinc-finger</keyword>
<name>A0A9W8L4P7_9FUNG</name>
<dbReference type="InterPro" id="IPR013137">
    <property type="entry name" value="Znf_TFIIB"/>
</dbReference>
<dbReference type="InterPro" id="IPR013150">
    <property type="entry name" value="TFIIB_cyclin"/>
</dbReference>
<dbReference type="Proteomes" id="UP001151516">
    <property type="component" value="Unassembled WGS sequence"/>
</dbReference>
<evidence type="ECO:0000256" key="1">
    <source>
        <dbReference type="ARBA" id="ARBA00010857"/>
    </source>
</evidence>
<dbReference type="SMART" id="SM00385">
    <property type="entry name" value="CYCLIN"/>
    <property type="match status" value="2"/>
</dbReference>
<comment type="caution">
    <text evidence="10">The sequence shown here is derived from an EMBL/GenBank/DDBJ whole genome shotgun (WGS) entry which is preliminary data.</text>
</comment>
<keyword evidence="5" id="KW-0804">Transcription</keyword>
<dbReference type="InterPro" id="IPR023486">
    <property type="entry name" value="TFIIB_CS"/>
</dbReference>
<dbReference type="SUPFAM" id="SSF47954">
    <property type="entry name" value="Cyclin-like"/>
    <property type="match status" value="2"/>
</dbReference>
<keyword evidence="11" id="KW-1185">Reference proteome</keyword>
<proteinExistence type="inferred from homology"/>
<keyword evidence="3" id="KW-0677">Repeat</keyword>
<dbReference type="GO" id="GO:0017025">
    <property type="term" value="F:TBP-class protein binding"/>
    <property type="evidence" value="ECO:0007669"/>
    <property type="project" value="InterPro"/>
</dbReference>
<evidence type="ECO:0000256" key="4">
    <source>
        <dbReference type="ARBA" id="ARBA00023015"/>
    </source>
</evidence>
<evidence type="ECO:0000259" key="9">
    <source>
        <dbReference type="PROSITE" id="PS51134"/>
    </source>
</evidence>
<dbReference type="GO" id="GO:0070897">
    <property type="term" value="P:transcription preinitiation complex assembly"/>
    <property type="evidence" value="ECO:0007669"/>
    <property type="project" value="InterPro"/>
</dbReference>
<keyword evidence="4" id="KW-0805">Transcription regulation</keyword>
<evidence type="ECO:0000256" key="2">
    <source>
        <dbReference type="ARBA" id="ARBA00013932"/>
    </source>
</evidence>
<dbReference type="GO" id="GO:0008270">
    <property type="term" value="F:zinc ion binding"/>
    <property type="evidence" value="ECO:0007669"/>
    <property type="project" value="UniProtKB-KW"/>
</dbReference>
<dbReference type="Gene3D" id="2.20.25.10">
    <property type="match status" value="1"/>
</dbReference>
<feature type="region of interest" description="Disordered" evidence="8">
    <location>
        <begin position="41"/>
        <end position="70"/>
    </location>
</feature>
<dbReference type="Pfam" id="PF00382">
    <property type="entry name" value="TFIIB"/>
    <property type="match status" value="2"/>
</dbReference>
<dbReference type="AlphaFoldDB" id="A0A9W8L4P7"/>
<dbReference type="InterPro" id="IPR036915">
    <property type="entry name" value="Cyclin-like_sf"/>
</dbReference>
<dbReference type="PRINTS" id="PR00685">
    <property type="entry name" value="TIFACTORIIB"/>
</dbReference>
<dbReference type="PROSITE" id="PS00782">
    <property type="entry name" value="TFIIB"/>
    <property type="match status" value="1"/>
</dbReference>
<dbReference type="GO" id="GO:0006367">
    <property type="term" value="P:transcription initiation at RNA polymerase II promoter"/>
    <property type="evidence" value="ECO:0007669"/>
    <property type="project" value="TreeGrafter"/>
</dbReference>
<dbReference type="Gene3D" id="1.10.472.10">
    <property type="entry name" value="Cyclin-like"/>
    <property type="match status" value="2"/>
</dbReference>
<reference evidence="10" key="1">
    <citation type="submission" date="2022-07" db="EMBL/GenBank/DDBJ databases">
        <title>Phylogenomic reconstructions and comparative analyses of Kickxellomycotina fungi.</title>
        <authorList>
            <person name="Reynolds N.K."/>
            <person name="Stajich J.E."/>
            <person name="Barry K."/>
            <person name="Grigoriev I.V."/>
            <person name="Crous P."/>
            <person name="Smith M.E."/>
        </authorList>
    </citation>
    <scope>NUCLEOTIDE SEQUENCE</scope>
    <source>
        <strain evidence="10">CBS 109367</strain>
    </source>
</reference>
<gene>
    <name evidence="10" type="primary">SUA7_3</name>
    <name evidence="10" type="ORF">IWW39_003073</name>
</gene>
<feature type="compositionally biased region" description="Basic and acidic residues" evidence="8">
    <location>
        <begin position="78"/>
        <end position="94"/>
    </location>
</feature>